<evidence type="ECO:0000256" key="2">
    <source>
        <dbReference type="RuleBase" id="RU366034"/>
    </source>
</evidence>
<dbReference type="Pfam" id="PF19086">
    <property type="entry name" value="Terpene_syn_C_2"/>
    <property type="match status" value="1"/>
</dbReference>
<dbReference type="Proteomes" id="UP000659223">
    <property type="component" value="Unassembled WGS sequence"/>
</dbReference>
<evidence type="ECO:0000256" key="1">
    <source>
        <dbReference type="ARBA" id="ARBA00023239"/>
    </source>
</evidence>
<proteinExistence type="inferred from homology"/>
<comment type="similarity">
    <text evidence="2">Belongs to the terpene synthase family.</text>
</comment>
<sequence>MARTEEAADLWDTYRLDLWGSCVWWYCTGDLLDLVTDWGTWGVMLDDVLEVHDPGLIRGAVDEMNEIFERNDPDALGDDSGPFAVALSDLWRRTRDHGMSLRWQRRTASRFSRFLDSYLRDAAYRRDGVWPTVEHYLDNRIWSTASLANMCFNDLEHRCDLSDDIVMHPVLHAMQRATGDHIALVNDITGVHREASWNDHINVVPLIQRQYRCTQEEAIARAVTMADQRMHAFLALERALPDLCAHLDVTPEERECIGHLIRGLRSWLSGNIEYHLISPRYEERPLPASRHTAAWMTDAFCVPTPAPIPASIPQGLTASTT</sequence>
<dbReference type="PANTHER" id="PTHR35201:SF4">
    <property type="entry name" value="BETA-PINACENE SYNTHASE-RELATED"/>
    <property type="match status" value="1"/>
</dbReference>
<organism evidence="3 4">
    <name type="scientific">Streptomyces hiroshimensis</name>
    <dbReference type="NCBI Taxonomy" id="66424"/>
    <lineage>
        <taxon>Bacteria</taxon>
        <taxon>Bacillati</taxon>
        <taxon>Actinomycetota</taxon>
        <taxon>Actinomycetes</taxon>
        <taxon>Kitasatosporales</taxon>
        <taxon>Streptomycetaceae</taxon>
        <taxon>Streptomyces</taxon>
    </lineage>
</organism>
<comment type="cofactor">
    <cofactor evidence="2">
        <name>Mg(2+)</name>
        <dbReference type="ChEBI" id="CHEBI:18420"/>
    </cofactor>
</comment>
<protein>
    <recommendedName>
        <fullName evidence="2">Terpene synthase</fullName>
        <ecNumber evidence="2">4.2.3.-</ecNumber>
    </recommendedName>
</protein>
<name>A0ABQ2ZB91_9ACTN</name>
<comment type="caution">
    <text evidence="3">The sequence shown here is derived from an EMBL/GenBank/DDBJ whole genome shotgun (WGS) entry which is preliminary data.</text>
</comment>
<keyword evidence="2" id="KW-0460">Magnesium</keyword>
<dbReference type="PANTHER" id="PTHR35201">
    <property type="entry name" value="TERPENE SYNTHASE"/>
    <property type="match status" value="1"/>
</dbReference>
<dbReference type="SUPFAM" id="SSF48576">
    <property type="entry name" value="Terpenoid synthases"/>
    <property type="match status" value="1"/>
</dbReference>
<keyword evidence="2" id="KW-0479">Metal-binding</keyword>
<keyword evidence="1 2" id="KW-0456">Lyase</keyword>
<dbReference type="EMBL" id="BMUT01000019">
    <property type="protein sequence ID" value="GGY07720.1"/>
    <property type="molecule type" value="Genomic_DNA"/>
</dbReference>
<accession>A0ABQ2ZB91</accession>
<evidence type="ECO:0000313" key="4">
    <source>
        <dbReference type="Proteomes" id="UP000659223"/>
    </source>
</evidence>
<dbReference type="Gene3D" id="1.10.600.10">
    <property type="entry name" value="Farnesyl Diphosphate Synthase"/>
    <property type="match status" value="1"/>
</dbReference>
<keyword evidence="4" id="KW-1185">Reference proteome</keyword>
<dbReference type="InterPro" id="IPR034686">
    <property type="entry name" value="Terpene_cyclase-like_2"/>
</dbReference>
<dbReference type="InterPro" id="IPR008949">
    <property type="entry name" value="Isoprenoid_synthase_dom_sf"/>
</dbReference>
<gene>
    <name evidence="3" type="ORF">GCM10010324_63210</name>
</gene>
<dbReference type="RefSeq" id="WP_190025191.1">
    <property type="nucleotide sequence ID" value="NZ_BMUT01000019.1"/>
</dbReference>
<reference evidence="4" key="1">
    <citation type="journal article" date="2019" name="Int. J. Syst. Evol. Microbiol.">
        <title>The Global Catalogue of Microorganisms (GCM) 10K type strain sequencing project: providing services to taxonomists for standard genome sequencing and annotation.</title>
        <authorList>
            <consortium name="The Broad Institute Genomics Platform"/>
            <consortium name="The Broad Institute Genome Sequencing Center for Infectious Disease"/>
            <person name="Wu L."/>
            <person name="Ma J."/>
        </authorList>
    </citation>
    <scope>NUCLEOTIDE SEQUENCE [LARGE SCALE GENOMIC DNA]</scope>
    <source>
        <strain evidence="4">JCM 4586</strain>
    </source>
</reference>
<evidence type="ECO:0000313" key="3">
    <source>
        <dbReference type="EMBL" id="GGY07720.1"/>
    </source>
</evidence>
<dbReference type="EC" id="4.2.3.-" evidence="2"/>